<evidence type="ECO:0000256" key="1">
    <source>
        <dbReference type="SAM" id="MobiDB-lite"/>
    </source>
</evidence>
<feature type="non-terminal residue" evidence="2">
    <location>
        <position position="1"/>
    </location>
</feature>
<reference evidence="2 3" key="1">
    <citation type="submission" date="2016-09" db="EMBL/GenBank/DDBJ databases">
        <title>The draft genome of Dichanthelium oligosanthes: A C3 panicoid grass species.</title>
        <authorList>
            <person name="Studer A.J."/>
            <person name="Schnable J.C."/>
            <person name="Brutnell T.P."/>
        </authorList>
    </citation>
    <scope>NUCLEOTIDE SEQUENCE [LARGE SCALE GENOMIC DNA]</scope>
    <source>
        <strain evidence="3">cv. Kellogg 1175</strain>
        <tissue evidence="2">Leaf</tissue>
    </source>
</reference>
<sequence>LPAASAAVPSRSSTSSTRRKSSATRQPSSSTRSKPPPRARALTLEVVETDHSGSSKRLRTKPEQSTDEASPRASDTESDALFDDAFLFGGQFVYFNTGAYESLDSLFSMDAMQSNAGVAVDRAWEKKKNAKGYIV</sequence>
<organism evidence="2 3">
    <name type="scientific">Dichanthelium oligosanthes</name>
    <dbReference type="NCBI Taxonomy" id="888268"/>
    <lineage>
        <taxon>Eukaryota</taxon>
        <taxon>Viridiplantae</taxon>
        <taxon>Streptophyta</taxon>
        <taxon>Embryophyta</taxon>
        <taxon>Tracheophyta</taxon>
        <taxon>Spermatophyta</taxon>
        <taxon>Magnoliopsida</taxon>
        <taxon>Liliopsida</taxon>
        <taxon>Poales</taxon>
        <taxon>Poaceae</taxon>
        <taxon>PACMAD clade</taxon>
        <taxon>Panicoideae</taxon>
        <taxon>Panicodae</taxon>
        <taxon>Paniceae</taxon>
        <taxon>Dichantheliinae</taxon>
        <taxon>Dichanthelium</taxon>
    </lineage>
</organism>
<dbReference type="EMBL" id="LWDX02037641">
    <property type="protein sequence ID" value="OEL25256.1"/>
    <property type="molecule type" value="Genomic_DNA"/>
</dbReference>
<protein>
    <submittedName>
        <fullName evidence="2">Uncharacterized protein</fullName>
    </submittedName>
</protein>
<comment type="caution">
    <text evidence="2">The sequence shown here is derived from an EMBL/GenBank/DDBJ whole genome shotgun (WGS) entry which is preliminary data.</text>
</comment>
<feature type="compositionally biased region" description="Low complexity" evidence="1">
    <location>
        <begin position="1"/>
        <end position="16"/>
    </location>
</feature>
<dbReference type="OrthoDB" id="685897at2759"/>
<proteinExistence type="predicted"/>
<evidence type="ECO:0000313" key="2">
    <source>
        <dbReference type="EMBL" id="OEL25256.1"/>
    </source>
</evidence>
<gene>
    <name evidence="2" type="ORF">BAE44_0013725</name>
</gene>
<keyword evidence="3" id="KW-1185">Reference proteome</keyword>
<dbReference type="AlphaFoldDB" id="A0A1E5VJH0"/>
<feature type="compositionally biased region" description="Low complexity" evidence="1">
    <location>
        <begin position="23"/>
        <end position="33"/>
    </location>
</feature>
<feature type="region of interest" description="Disordered" evidence="1">
    <location>
        <begin position="1"/>
        <end position="77"/>
    </location>
</feature>
<dbReference type="Proteomes" id="UP000095767">
    <property type="component" value="Unassembled WGS sequence"/>
</dbReference>
<accession>A0A1E5VJH0</accession>
<evidence type="ECO:0000313" key="3">
    <source>
        <dbReference type="Proteomes" id="UP000095767"/>
    </source>
</evidence>
<name>A0A1E5VJH0_9POAL</name>